<dbReference type="EMBL" id="MDTQ01000001">
    <property type="protein sequence ID" value="ODC02265.1"/>
    <property type="molecule type" value="Genomic_DNA"/>
</dbReference>
<evidence type="ECO:0000256" key="3">
    <source>
        <dbReference type="ARBA" id="ARBA00022692"/>
    </source>
</evidence>
<reference evidence="7 8" key="1">
    <citation type="submission" date="2016-08" db="EMBL/GenBank/DDBJ databases">
        <authorList>
            <person name="Seilhamer J.J."/>
        </authorList>
    </citation>
    <scope>NUCLEOTIDE SEQUENCE [LARGE SCALE GENOMIC DNA]</scope>
    <source>
        <strain evidence="7 8">PH27A</strain>
    </source>
</reference>
<feature type="transmembrane region" description="Helical" evidence="6">
    <location>
        <begin position="259"/>
        <end position="278"/>
    </location>
</feature>
<feature type="transmembrane region" description="Helical" evidence="6">
    <location>
        <begin position="44"/>
        <end position="62"/>
    </location>
</feature>
<dbReference type="OrthoDB" id="9787815at2"/>
<protein>
    <submittedName>
        <fullName evidence="7">MFS transporter</fullName>
    </submittedName>
</protein>
<dbReference type="PANTHER" id="PTHR12778:SF10">
    <property type="entry name" value="MAJOR FACILITATOR SUPERFAMILY DOMAIN-CONTAINING PROTEIN 3"/>
    <property type="match status" value="1"/>
</dbReference>
<evidence type="ECO:0000256" key="4">
    <source>
        <dbReference type="ARBA" id="ARBA00022989"/>
    </source>
</evidence>
<keyword evidence="4 6" id="KW-1133">Transmembrane helix</keyword>
<proteinExistence type="predicted"/>
<evidence type="ECO:0000256" key="2">
    <source>
        <dbReference type="ARBA" id="ARBA00022448"/>
    </source>
</evidence>
<evidence type="ECO:0000256" key="1">
    <source>
        <dbReference type="ARBA" id="ARBA00004141"/>
    </source>
</evidence>
<comment type="caution">
    <text evidence="7">The sequence shown here is derived from an EMBL/GenBank/DDBJ whole genome shotgun (WGS) entry which is preliminary data.</text>
</comment>
<gene>
    <name evidence="7" type="ORF">BFW38_00630</name>
</gene>
<dbReference type="RefSeq" id="WP_068996649.1">
    <property type="nucleotide sequence ID" value="NZ_MDTQ01000001.1"/>
</dbReference>
<dbReference type="InterPro" id="IPR011701">
    <property type="entry name" value="MFS"/>
</dbReference>
<feature type="transmembrane region" description="Helical" evidence="6">
    <location>
        <begin position="345"/>
        <end position="365"/>
    </location>
</feature>
<dbReference type="Pfam" id="PF07690">
    <property type="entry name" value="MFS_1"/>
    <property type="match status" value="1"/>
</dbReference>
<organism evidence="7 8">
    <name type="scientific">Terasakiispira papahanaumokuakeensis</name>
    <dbReference type="NCBI Taxonomy" id="197479"/>
    <lineage>
        <taxon>Bacteria</taxon>
        <taxon>Pseudomonadati</taxon>
        <taxon>Pseudomonadota</taxon>
        <taxon>Gammaproteobacteria</taxon>
        <taxon>Oceanospirillales</taxon>
        <taxon>Terasakiispira</taxon>
    </lineage>
</organism>
<feature type="transmembrane region" description="Helical" evidence="6">
    <location>
        <begin position="310"/>
        <end position="333"/>
    </location>
</feature>
<dbReference type="SUPFAM" id="SSF103473">
    <property type="entry name" value="MFS general substrate transporter"/>
    <property type="match status" value="1"/>
</dbReference>
<dbReference type="Proteomes" id="UP000094291">
    <property type="component" value="Unassembled WGS sequence"/>
</dbReference>
<keyword evidence="2" id="KW-0813">Transport</keyword>
<evidence type="ECO:0000256" key="5">
    <source>
        <dbReference type="ARBA" id="ARBA00023136"/>
    </source>
</evidence>
<feature type="transmembrane region" description="Helical" evidence="6">
    <location>
        <begin position="12"/>
        <end position="32"/>
    </location>
</feature>
<keyword evidence="5 6" id="KW-0472">Membrane</keyword>
<dbReference type="AlphaFoldDB" id="A0A1E2V6H4"/>
<evidence type="ECO:0000256" key="6">
    <source>
        <dbReference type="SAM" id="Phobius"/>
    </source>
</evidence>
<dbReference type="InterPro" id="IPR004752">
    <property type="entry name" value="AmpG_permease/AT-1"/>
</dbReference>
<feature type="transmembrane region" description="Helical" evidence="6">
    <location>
        <begin position="221"/>
        <end position="239"/>
    </location>
</feature>
<feature type="transmembrane region" description="Helical" evidence="6">
    <location>
        <begin position="285"/>
        <end position="304"/>
    </location>
</feature>
<comment type="subcellular location">
    <subcellularLocation>
        <location evidence="1">Membrane</location>
        <topology evidence="1">Multi-pass membrane protein</topology>
    </subcellularLocation>
</comment>
<dbReference type="GO" id="GO:0022857">
    <property type="term" value="F:transmembrane transporter activity"/>
    <property type="evidence" value="ECO:0007669"/>
    <property type="project" value="InterPro"/>
</dbReference>
<feature type="transmembrane region" description="Helical" evidence="6">
    <location>
        <begin position="74"/>
        <end position="95"/>
    </location>
</feature>
<dbReference type="InterPro" id="IPR036259">
    <property type="entry name" value="MFS_trans_sf"/>
</dbReference>
<sequence>MKAQNTPWLMLASLYITQYIGIAFILSAATAILRQQGIALDKLALLNLAVLPMAGKVIYAPIIDRYTLSIQGQYRGWLLIAQTGMALLLIISGFIDFKQQFNLLLLIFASYVLLMSIQDVAVDGLSCKLFNIKTRQLANSIQFSGNLMGNVIGGGIILMLYPWLNWQGSLWLLASLTCVSIYQLMRFNEPHQLMEDNSNSDLEPSSLKSELIQFITHHKPWFILLLLYPIGSTVGFALLNPLLVDSGWALDEIGFVSKIYGSIIGLFSAAIAAPLMTWIGREKSLISLIIAQAFALMMMIPLALGHTQQWLVYSAVTAHFCCFPALLVVTSTLMMDKAAKTSYKATFFTLQFSFASVFGFAYSALSMTLATQVGYSLVVIIGSGLTLAIALLSHFILLKNKKPNHTVSLNPIKDNI</sequence>
<feature type="transmembrane region" description="Helical" evidence="6">
    <location>
        <begin position="143"/>
        <end position="163"/>
    </location>
</feature>
<dbReference type="GO" id="GO:0016020">
    <property type="term" value="C:membrane"/>
    <property type="evidence" value="ECO:0007669"/>
    <property type="project" value="UniProtKB-SubCell"/>
</dbReference>
<name>A0A1E2V6H4_9GAMM</name>
<accession>A0A1E2V6H4</accession>
<keyword evidence="8" id="KW-1185">Reference proteome</keyword>
<dbReference type="PANTHER" id="PTHR12778">
    <property type="entry name" value="SOLUTE CARRIER FAMILY 33 ACETYL-COA TRANSPORTER -RELATED"/>
    <property type="match status" value="1"/>
</dbReference>
<evidence type="ECO:0000313" key="8">
    <source>
        <dbReference type="Proteomes" id="UP000094291"/>
    </source>
</evidence>
<feature type="transmembrane region" description="Helical" evidence="6">
    <location>
        <begin position="377"/>
        <end position="398"/>
    </location>
</feature>
<keyword evidence="3 6" id="KW-0812">Transmembrane</keyword>
<feature type="transmembrane region" description="Helical" evidence="6">
    <location>
        <begin position="101"/>
        <end position="122"/>
    </location>
</feature>
<dbReference type="Gene3D" id="1.20.1250.20">
    <property type="entry name" value="MFS general substrate transporter like domains"/>
    <property type="match status" value="1"/>
</dbReference>
<dbReference type="STRING" id="197479.BFW38_00630"/>
<evidence type="ECO:0000313" key="7">
    <source>
        <dbReference type="EMBL" id="ODC02265.1"/>
    </source>
</evidence>